<keyword evidence="9" id="KW-0802">TPR repeat</keyword>
<proteinExistence type="predicted"/>
<keyword evidence="3" id="KW-0808">Transferase</keyword>
<evidence type="ECO:0000256" key="9">
    <source>
        <dbReference type="PROSITE-ProRule" id="PRU00339"/>
    </source>
</evidence>
<name>A0ABP8E806_9FLAO</name>
<dbReference type="InterPro" id="IPR011712">
    <property type="entry name" value="Sig_transdc_His_kin_sub3_dim/P"/>
</dbReference>
<keyword evidence="8 10" id="KW-0472">Membrane</keyword>
<evidence type="ECO:0000256" key="3">
    <source>
        <dbReference type="ARBA" id="ARBA00022679"/>
    </source>
</evidence>
<dbReference type="InterPro" id="IPR019734">
    <property type="entry name" value="TPR_rpt"/>
</dbReference>
<dbReference type="Proteomes" id="UP001500027">
    <property type="component" value="Unassembled WGS sequence"/>
</dbReference>
<gene>
    <name evidence="12" type="ORF">GCM10022257_04810</name>
</gene>
<dbReference type="SMART" id="SM00387">
    <property type="entry name" value="HATPase_c"/>
    <property type="match status" value="1"/>
</dbReference>
<dbReference type="InterPro" id="IPR005467">
    <property type="entry name" value="His_kinase_dom"/>
</dbReference>
<dbReference type="EMBL" id="BAABAV010000001">
    <property type="protein sequence ID" value="GAA4268380.1"/>
    <property type="molecule type" value="Genomic_DNA"/>
</dbReference>
<keyword evidence="13" id="KW-1185">Reference proteome</keyword>
<evidence type="ECO:0000256" key="5">
    <source>
        <dbReference type="ARBA" id="ARBA00022777"/>
    </source>
</evidence>
<evidence type="ECO:0000256" key="8">
    <source>
        <dbReference type="ARBA" id="ARBA00023136"/>
    </source>
</evidence>
<reference evidence="13" key="1">
    <citation type="journal article" date="2019" name="Int. J. Syst. Evol. Microbiol.">
        <title>The Global Catalogue of Microorganisms (GCM) 10K type strain sequencing project: providing services to taxonomists for standard genome sequencing and annotation.</title>
        <authorList>
            <consortium name="The Broad Institute Genomics Platform"/>
            <consortium name="The Broad Institute Genome Sequencing Center for Infectious Disease"/>
            <person name="Wu L."/>
            <person name="Ma J."/>
        </authorList>
    </citation>
    <scope>NUCLEOTIDE SEQUENCE [LARGE SCALE GENOMIC DNA]</scope>
    <source>
        <strain evidence="13">JCM 17452</strain>
    </source>
</reference>
<comment type="caution">
    <text evidence="12">The sequence shown here is derived from an EMBL/GenBank/DDBJ whole genome shotgun (WGS) entry which is preliminary data.</text>
</comment>
<keyword evidence="5" id="KW-0418">Kinase</keyword>
<dbReference type="Gene3D" id="1.20.5.1930">
    <property type="match status" value="1"/>
</dbReference>
<feature type="repeat" description="TPR" evidence="9">
    <location>
        <begin position="131"/>
        <end position="164"/>
    </location>
</feature>
<dbReference type="PROSITE" id="PS50005">
    <property type="entry name" value="TPR"/>
    <property type="match status" value="1"/>
</dbReference>
<evidence type="ECO:0000256" key="1">
    <source>
        <dbReference type="ARBA" id="ARBA00004651"/>
    </source>
</evidence>
<evidence type="ECO:0000313" key="13">
    <source>
        <dbReference type="Proteomes" id="UP001500027"/>
    </source>
</evidence>
<keyword evidence="2" id="KW-1003">Cell membrane</keyword>
<dbReference type="PANTHER" id="PTHR24421:SF37">
    <property type="entry name" value="SENSOR HISTIDINE KINASE NARS"/>
    <property type="match status" value="1"/>
</dbReference>
<dbReference type="Pfam" id="PF02518">
    <property type="entry name" value="HATPase_c"/>
    <property type="match status" value="1"/>
</dbReference>
<dbReference type="InterPro" id="IPR003594">
    <property type="entry name" value="HATPase_dom"/>
</dbReference>
<evidence type="ECO:0000259" key="11">
    <source>
        <dbReference type="PROSITE" id="PS50109"/>
    </source>
</evidence>
<keyword evidence="4 10" id="KW-0812">Transmembrane</keyword>
<evidence type="ECO:0000256" key="6">
    <source>
        <dbReference type="ARBA" id="ARBA00022989"/>
    </source>
</evidence>
<dbReference type="SUPFAM" id="SSF48452">
    <property type="entry name" value="TPR-like"/>
    <property type="match status" value="1"/>
</dbReference>
<evidence type="ECO:0000256" key="10">
    <source>
        <dbReference type="SAM" id="Phobius"/>
    </source>
</evidence>
<keyword evidence="7" id="KW-0902">Two-component regulatory system</keyword>
<dbReference type="PANTHER" id="PTHR24421">
    <property type="entry name" value="NITRATE/NITRITE SENSOR PROTEIN NARX-RELATED"/>
    <property type="match status" value="1"/>
</dbReference>
<dbReference type="SMART" id="SM00028">
    <property type="entry name" value="TPR"/>
    <property type="match status" value="5"/>
</dbReference>
<sequence length="611" mass="70970">MRIIFFYILIIFNIGFATSQQTNYLHKIDSIQENIFNSKSKDSSLIAKAHYNIGELYRYNFLTDSAYFHYHRAEKIYKSLNERYRLAITLYGIAVIQKDEKDFTGSEVTSIEAISLLESLDETNDVRKYKAFIYNNLGIVFKELELFEESISYHIKALDLKEKLVGNYTSTINNSKNNLANAYKNSKEFDLALKWFDDILANKELIKERPDFYVLVLDNYAHTQYQLKRYEELPRLYLQALKISDSLNEGGYNSIAINQHLAEYYNDNNKKDSALYYAYKAKDISENYHNDDLLKSLMLLSKIEEGDKAAQHLKAYVKLSDSLQKVERQTRNKFARIRFETDQIEQENIQIARERLWLLIISIVLIISSFLIYVIITQRNKNKELQFIQRQQKANEEIYNLMLSQNESIEEARTIEKQRISQELHDGVLGRLFGTRLSLDSLNMDPSPDAVKTRAQYIDELKTIEQDIRKVSHELNTDFVSGSGFIDIIKTLIETQAKVYNLEYNLDYADAINWDGVSNKKKIHIYRLLQESLHNIYKHANATHIKISFKLKNGVICLIIEDDGSGFDVNKAKSGIGLKNMNARIEEINGKIEITSEKEIGTQVSIEVPIP</sequence>
<evidence type="ECO:0000256" key="7">
    <source>
        <dbReference type="ARBA" id="ARBA00023012"/>
    </source>
</evidence>
<dbReference type="Gene3D" id="3.30.565.10">
    <property type="entry name" value="Histidine kinase-like ATPase, C-terminal domain"/>
    <property type="match status" value="1"/>
</dbReference>
<dbReference type="SUPFAM" id="SSF55874">
    <property type="entry name" value="ATPase domain of HSP90 chaperone/DNA topoisomerase II/histidine kinase"/>
    <property type="match status" value="1"/>
</dbReference>
<feature type="transmembrane region" description="Helical" evidence="10">
    <location>
        <begin position="356"/>
        <end position="376"/>
    </location>
</feature>
<evidence type="ECO:0000256" key="2">
    <source>
        <dbReference type="ARBA" id="ARBA00022475"/>
    </source>
</evidence>
<protein>
    <recommendedName>
        <fullName evidence="11">Histidine kinase domain-containing protein</fullName>
    </recommendedName>
</protein>
<keyword evidence="6 10" id="KW-1133">Transmembrane helix</keyword>
<evidence type="ECO:0000313" key="12">
    <source>
        <dbReference type="EMBL" id="GAA4268380.1"/>
    </source>
</evidence>
<dbReference type="InterPro" id="IPR036890">
    <property type="entry name" value="HATPase_C_sf"/>
</dbReference>
<dbReference type="InterPro" id="IPR050482">
    <property type="entry name" value="Sensor_HK_TwoCompSys"/>
</dbReference>
<evidence type="ECO:0000256" key="4">
    <source>
        <dbReference type="ARBA" id="ARBA00022692"/>
    </source>
</evidence>
<dbReference type="Gene3D" id="1.25.40.10">
    <property type="entry name" value="Tetratricopeptide repeat domain"/>
    <property type="match status" value="2"/>
</dbReference>
<organism evidence="12 13">
    <name type="scientific">Hyunsoonleella aestuarii</name>
    <dbReference type="NCBI Taxonomy" id="912802"/>
    <lineage>
        <taxon>Bacteria</taxon>
        <taxon>Pseudomonadati</taxon>
        <taxon>Bacteroidota</taxon>
        <taxon>Flavobacteriia</taxon>
        <taxon>Flavobacteriales</taxon>
        <taxon>Flavobacteriaceae</taxon>
    </lineage>
</organism>
<dbReference type="CDD" id="cd16917">
    <property type="entry name" value="HATPase_UhpB-NarQ-NarX-like"/>
    <property type="match status" value="1"/>
</dbReference>
<dbReference type="InterPro" id="IPR011990">
    <property type="entry name" value="TPR-like_helical_dom_sf"/>
</dbReference>
<dbReference type="Pfam" id="PF13374">
    <property type="entry name" value="TPR_10"/>
    <property type="match status" value="1"/>
</dbReference>
<dbReference type="RefSeq" id="WP_139001660.1">
    <property type="nucleotide sequence ID" value="NZ_BAABAV010000001.1"/>
</dbReference>
<dbReference type="PROSITE" id="PS50109">
    <property type="entry name" value="HIS_KIN"/>
    <property type="match status" value="1"/>
</dbReference>
<dbReference type="Pfam" id="PF07730">
    <property type="entry name" value="HisKA_3"/>
    <property type="match status" value="1"/>
</dbReference>
<comment type="subcellular location">
    <subcellularLocation>
        <location evidence="1">Cell membrane</location>
        <topology evidence="1">Multi-pass membrane protein</topology>
    </subcellularLocation>
</comment>
<accession>A0ABP8E806</accession>
<feature type="domain" description="Histidine kinase" evidence="11">
    <location>
        <begin position="525"/>
        <end position="611"/>
    </location>
</feature>